<evidence type="ECO:0000313" key="8">
    <source>
        <dbReference type="Proteomes" id="UP001159042"/>
    </source>
</evidence>
<evidence type="ECO:0000256" key="4">
    <source>
        <dbReference type="ARBA" id="ARBA00022753"/>
    </source>
</evidence>
<name>A0AAV8WAT2_9CUCU</name>
<comment type="caution">
    <text evidence="7">The sequence shown here is derived from an EMBL/GenBank/DDBJ whole genome shotgun (WGS) entry which is preliminary data.</text>
</comment>
<evidence type="ECO:0000256" key="2">
    <source>
        <dbReference type="ARBA" id="ARBA00004541"/>
    </source>
</evidence>
<evidence type="ECO:0000256" key="1">
    <source>
        <dbReference type="ARBA" id="ARBA00004412"/>
    </source>
</evidence>
<proteinExistence type="predicted"/>
<keyword evidence="4" id="KW-0967">Endosome</keyword>
<evidence type="ECO:0008006" key="9">
    <source>
        <dbReference type="Google" id="ProtNLM"/>
    </source>
</evidence>
<dbReference type="GO" id="GO:0006886">
    <property type="term" value="P:intracellular protein transport"/>
    <property type="evidence" value="ECO:0007669"/>
    <property type="project" value="TreeGrafter"/>
</dbReference>
<dbReference type="GO" id="GO:0005769">
    <property type="term" value="C:early endosome"/>
    <property type="evidence" value="ECO:0007669"/>
    <property type="project" value="UniProtKB-SubCell"/>
</dbReference>
<evidence type="ECO:0000256" key="3">
    <source>
        <dbReference type="ARBA" id="ARBA00004603"/>
    </source>
</evidence>
<evidence type="ECO:0000256" key="6">
    <source>
        <dbReference type="SAM" id="MobiDB-lite"/>
    </source>
</evidence>
<dbReference type="EMBL" id="JANEYG010000004">
    <property type="protein sequence ID" value="KAJ8923564.1"/>
    <property type="molecule type" value="Genomic_DNA"/>
</dbReference>
<evidence type="ECO:0000256" key="5">
    <source>
        <dbReference type="ARBA" id="ARBA00023329"/>
    </source>
</evidence>
<gene>
    <name evidence="7" type="ORF">NQ315_010143</name>
</gene>
<evidence type="ECO:0000313" key="7">
    <source>
        <dbReference type="EMBL" id="KAJ8923564.1"/>
    </source>
</evidence>
<dbReference type="GO" id="GO:0007034">
    <property type="term" value="P:vacuolar transport"/>
    <property type="evidence" value="ECO:0007669"/>
    <property type="project" value="TreeGrafter"/>
</dbReference>
<feature type="region of interest" description="Disordered" evidence="6">
    <location>
        <begin position="1"/>
        <end position="20"/>
    </location>
</feature>
<keyword evidence="5" id="KW-0968">Cytoplasmic vesicle</keyword>
<dbReference type="PANTHER" id="PTHR13364">
    <property type="entry name" value="DEFECTIVE SPERMATOGENESIS PROTEIN 39"/>
    <property type="match status" value="1"/>
</dbReference>
<dbReference type="InterPro" id="IPR040057">
    <property type="entry name" value="Spe-39"/>
</dbReference>
<reference evidence="7 8" key="1">
    <citation type="journal article" date="2023" name="Insect Mol. Biol.">
        <title>Genome sequencing provides insights into the evolution of gene families encoding plant cell wall-degrading enzymes in longhorned beetles.</title>
        <authorList>
            <person name="Shin N.R."/>
            <person name="Okamura Y."/>
            <person name="Kirsch R."/>
            <person name="Pauchet Y."/>
        </authorList>
    </citation>
    <scope>NUCLEOTIDE SEQUENCE [LARGE SCALE GENOMIC DNA]</scope>
    <source>
        <strain evidence="7">EAD_L_NR</strain>
    </source>
</reference>
<organism evidence="7 8">
    <name type="scientific">Exocentrus adspersus</name>
    <dbReference type="NCBI Taxonomy" id="1586481"/>
    <lineage>
        <taxon>Eukaryota</taxon>
        <taxon>Metazoa</taxon>
        <taxon>Ecdysozoa</taxon>
        <taxon>Arthropoda</taxon>
        <taxon>Hexapoda</taxon>
        <taxon>Insecta</taxon>
        <taxon>Pterygota</taxon>
        <taxon>Neoptera</taxon>
        <taxon>Endopterygota</taxon>
        <taxon>Coleoptera</taxon>
        <taxon>Polyphaga</taxon>
        <taxon>Cucujiformia</taxon>
        <taxon>Chrysomeloidea</taxon>
        <taxon>Cerambycidae</taxon>
        <taxon>Lamiinae</taxon>
        <taxon>Acanthocinini</taxon>
        <taxon>Exocentrus</taxon>
    </lineage>
</organism>
<sequence length="400" mass="47048">MAGKSEDDFWNTSSSSGFNFDDDEEMTEAFTESVFNSPAEESNVVPIFSIISKNCLDLVLDDIKSVNEYVSPPVEEVIKKMFNGQKYSLEVYKRFDEKLLLLDSALDAMDGNIILKVSNNEFVILFLKSTLKYNIFIHQLSKRKLAAKYYSNYLIVTNKLQELTDFYMATGNIGNMKQLFYLIGRDITCKETRRSRLEQFIKEHLPANKLDHDDKKELFENVHLLHWQTIRKQTEANSVIEQLAVWCKREWETKPNSVAPLMDFKERFKIDDFTFEWTAMNVMASMQLWPQLYAMFIKPNWLTKKDSLKTVMNPEVFVYGLSRHKPPKDVLEVYLHYITDSDRSLNLALKLNCHKFVIQYYINQRDRLALISYKEKLSAQTEEYFLVEHALQSPDKKWKN</sequence>
<keyword evidence="8" id="KW-1185">Reference proteome</keyword>
<dbReference type="Proteomes" id="UP001159042">
    <property type="component" value="Unassembled WGS sequence"/>
</dbReference>
<comment type="subcellular location">
    <subcellularLocation>
        <location evidence="2">Cytoplasmic vesicle</location>
    </subcellularLocation>
    <subcellularLocation>
        <location evidence="1">Early endosome</location>
    </subcellularLocation>
    <subcellularLocation>
        <location evidence="3">Late endosome</location>
    </subcellularLocation>
</comment>
<accession>A0AAV8WAT2</accession>
<dbReference type="PANTHER" id="PTHR13364:SF6">
    <property type="entry name" value="SPERMATOGENESIS-DEFECTIVE PROTEIN 39 HOMOLOG"/>
    <property type="match status" value="1"/>
</dbReference>
<dbReference type="AlphaFoldDB" id="A0AAV8WAT2"/>
<protein>
    <recommendedName>
        <fullName evidence="9">Vps16 C-terminal domain-containing protein</fullName>
    </recommendedName>
</protein>
<dbReference type="GO" id="GO:0005770">
    <property type="term" value="C:late endosome"/>
    <property type="evidence" value="ECO:0007669"/>
    <property type="project" value="UniProtKB-SubCell"/>
</dbReference>